<evidence type="ECO:0000313" key="1">
    <source>
        <dbReference type="EMBL" id="TCP22919.1"/>
    </source>
</evidence>
<name>A0A4R2NML9_9FLAO</name>
<proteinExistence type="predicted"/>
<evidence type="ECO:0000313" key="2">
    <source>
        <dbReference type="Proteomes" id="UP000294564"/>
    </source>
</evidence>
<gene>
    <name evidence="1" type="ORF">EV195_11048</name>
</gene>
<dbReference type="Proteomes" id="UP000294564">
    <property type="component" value="Unassembled WGS sequence"/>
</dbReference>
<dbReference type="SUPFAM" id="SSF52402">
    <property type="entry name" value="Adenine nucleotide alpha hydrolases-like"/>
    <property type="match status" value="1"/>
</dbReference>
<organism evidence="1 2">
    <name type="scientific">Tenacibaculum skagerrakense</name>
    <dbReference type="NCBI Taxonomy" id="186571"/>
    <lineage>
        <taxon>Bacteria</taxon>
        <taxon>Pseudomonadati</taxon>
        <taxon>Bacteroidota</taxon>
        <taxon>Flavobacteriia</taxon>
        <taxon>Flavobacteriales</taxon>
        <taxon>Flavobacteriaceae</taxon>
        <taxon>Tenacibaculum</taxon>
    </lineage>
</organism>
<dbReference type="EMBL" id="SLXM01000010">
    <property type="protein sequence ID" value="TCP22919.1"/>
    <property type="molecule type" value="Genomic_DNA"/>
</dbReference>
<dbReference type="GO" id="GO:0016740">
    <property type="term" value="F:transferase activity"/>
    <property type="evidence" value="ECO:0007669"/>
    <property type="project" value="UniProtKB-KW"/>
</dbReference>
<reference evidence="1 2" key="1">
    <citation type="submission" date="2019-03" db="EMBL/GenBank/DDBJ databases">
        <title>Genomic Encyclopedia of Type Strains, Phase IV (KMG-IV): sequencing the most valuable type-strain genomes for metagenomic binning, comparative biology and taxonomic classification.</title>
        <authorList>
            <person name="Goeker M."/>
        </authorList>
    </citation>
    <scope>NUCLEOTIDE SEQUENCE [LARGE SCALE GENOMIC DNA]</scope>
    <source>
        <strain evidence="1 2">DSM 14836</strain>
    </source>
</reference>
<dbReference type="InterPro" id="IPR020022">
    <property type="entry name" value="N-acetyl_sugar_amidoTrfase"/>
</dbReference>
<dbReference type="RefSeq" id="WP_132795702.1">
    <property type="nucleotide sequence ID" value="NZ_SLXM01000010.1"/>
</dbReference>
<keyword evidence="2" id="KW-1185">Reference proteome</keyword>
<dbReference type="AlphaFoldDB" id="A0A4R2NML9"/>
<sequence>MKVENKNTQERYNLPNEVKFCVKCTISNQRPRITFDEHGVCSACNYAEFKKNEINWDDRERELMTLLDRHRRNDGSYDVLVPCSGGKDAAYIAHELKHKYGMNPLTVTWAPNLYTDIGFQNIQNMILEGDLANIIGKPAGKTHKQLTKLSFEILGDPFQPFIYGQTNFPLQVAVQHKIPLIMYGENGEVEYGGDMKNAFKPDRDYKSDHKKHYFSGIGPEDLVNYGISENNLKPYMPPSNEELDALGTEIHFYGYYKKWTPQENYYYCVDNTGFSANPVRSEGTYSKYASLDDKIDGFHYYLAYIKFGLGRCTSDSAHEIRDGHITREEGVQLVRKYDGEFPEKYFKTFLEFCDITEDYFWEVVDSWRSDHLWSKVDGEWKLNHTVAGDGVKDTK</sequence>
<protein>
    <submittedName>
        <fullName evidence="1">N-acetyl sugar amidotransferase</fullName>
    </submittedName>
</protein>
<comment type="caution">
    <text evidence="1">The sequence shown here is derived from an EMBL/GenBank/DDBJ whole genome shotgun (WGS) entry which is preliminary data.</text>
</comment>
<dbReference type="OrthoDB" id="702at2"/>
<keyword evidence="1" id="KW-0808">Transferase</keyword>
<dbReference type="NCBIfam" id="TIGR03573">
    <property type="entry name" value="WbuX"/>
    <property type="match status" value="1"/>
</dbReference>
<accession>A0A4R2NML9</accession>